<dbReference type="InterPro" id="IPR006311">
    <property type="entry name" value="TAT_signal"/>
</dbReference>
<keyword evidence="3 5" id="KW-0560">Oxidoreductase</keyword>
<dbReference type="InterPro" id="IPR050770">
    <property type="entry name" value="Intradiol_RC_Dioxygenase"/>
</dbReference>
<evidence type="ECO:0000313" key="6">
    <source>
        <dbReference type="Proteomes" id="UP000315750"/>
    </source>
</evidence>
<feature type="domain" description="Intradiol ring-cleavage dioxygenases" evidence="4">
    <location>
        <begin position="74"/>
        <end position="102"/>
    </location>
</feature>
<accession>A0A518AM01</accession>
<keyword evidence="6" id="KW-1185">Reference proteome</keyword>
<proteinExistence type="inferred from homology"/>
<evidence type="ECO:0000256" key="3">
    <source>
        <dbReference type="ARBA" id="ARBA00023002"/>
    </source>
</evidence>
<dbReference type="GO" id="GO:0008199">
    <property type="term" value="F:ferric iron binding"/>
    <property type="evidence" value="ECO:0007669"/>
    <property type="project" value="InterPro"/>
</dbReference>
<comment type="similarity">
    <text evidence="1">Belongs to the intradiol ring-cleavage dioxygenase family.</text>
</comment>
<protein>
    <submittedName>
        <fullName evidence="5">Protocatechuate 3,4-dioxygenase beta chain</fullName>
        <ecNumber evidence="5">1.13.11.3</ecNumber>
    </submittedName>
</protein>
<dbReference type="PROSITE" id="PS51318">
    <property type="entry name" value="TAT"/>
    <property type="match status" value="1"/>
</dbReference>
<evidence type="ECO:0000313" key="5">
    <source>
        <dbReference type="EMBL" id="QDU55736.1"/>
    </source>
</evidence>
<evidence type="ECO:0000256" key="2">
    <source>
        <dbReference type="ARBA" id="ARBA00022964"/>
    </source>
</evidence>
<dbReference type="EMBL" id="CP036278">
    <property type="protein sequence ID" value="QDU55736.1"/>
    <property type="molecule type" value="Genomic_DNA"/>
</dbReference>
<evidence type="ECO:0000256" key="1">
    <source>
        <dbReference type="ARBA" id="ARBA00007825"/>
    </source>
</evidence>
<dbReference type="CDD" id="cd03459">
    <property type="entry name" value="3_4-PCD"/>
    <property type="match status" value="1"/>
</dbReference>
<dbReference type="EC" id="1.13.11.3" evidence="5"/>
<dbReference type="AlphaFoldDB" id="A0A518AM01"/>
<reference evidence="5 6" key="1">
    <citation type="submission" date="2019-02" db="EMBL/GenBank/DDBJ databases">
        <title>Deep-cultivation of Planctomycetes and their phenomic and genomic characterization uncovers novel biology.</title>
        <authorList>
            <person name="Wiegand S."/>
            <person name="Jogler M."/>
            <person name="Boedeker C."/>
            <person name="Pinto D."/>
            <person name="Vollmers J."/>
            <person name="Rivas-Marin E."/>
            <person name="Kohn T."/>
            <person name="Peeters S.H."/>
            <person name="Heuer A."/>
            <person name="Rast P."/>
            <person name="Oberbeckmann S."/>
            <person name="Bunk B."/>
            <person name="Jeske O."/>
            <person name="Meyerdierks A."/>
            <person name="Storesund J.E."/>
            <person name="Kallscheuer N."/>
            <person name="Luecker S."/>
            <person name="Lage O.M."/>
            <person name="Pohl T."/>
            <person name="Merkel B.J."/>
            <person name="Hornburger P."/>
            <person name="Mueller R.-W."/>
            <person name="Bruemmer F."/>
            <person name="Labrenz M."/>
            <person name="Spormann A.M."/>
            <person name="Op den Camp H."/>
            <person name="Overmann J."/>
            <person name="Amann R."/>
            <person name="Jetten M.S.M."/>
            <person name="Mascher T."/>
            <person name="Medema M.H."/>
            <person name="Devos D.P."/>
            <person name="Kaster A.-K."/>
            <person name="Ovreas L."/>
            <person name="Rohde M."/>
            <person name="Galperin M.Y."/>
            <person name="Jogler C."/>
        </authorList>
    </citation>
    <scope>NUCLEOTIDE SEQUENCE [LARGE SCALE GENOMIC DNA]</scope>
    <source>
        <strain evidence="5 6">Pan181</strain>
    </source>
</reference>
<dbReference type="PANTHER" id="PTHR33711">
    <property type="entry name" value="DIOXYGENASE, PUTATIVE (AFU_ORTHOLOGUE AFUA_2G02910)-RELATED"/>
    <property type="match status" value="1"/>
</dbReference>
<gene>
    <name evidence="5" type="primary">pcaH</name>
    <name evidence="5" type="ORF">Pan181_19310</name>
</gene>
<dbReference type="InterPro" id="IPR015889">
    <property type="entry name" value="Intradiol_dOase_core"/>
</dbReference>
<evidence type="ECO:0000259" key="4">
    <source>
        <dbReference type="PROSITE" id="PS00083"/>
    </source>
</evidence>
<sequence>MVRSNLVNRRRFLERSAFMAAAFATPGLLAEELSKTPALTEGPFYPDKLPLDTDNDLLILNDQLTPAVGEITHLTGRVLDTSGNPVRNAVVEIWQVDGNGIYLHSQSGGTGTRDTNFQGFGRFLTNRKGEYYFRTVKPVAYPGRTPHIHMAVNQNGHRKLTTQLFVEGETQNERDGIYRSLKDRQKLVTSAFKPIADSKTGELEASLDLVLGVTPNEN</sequence>
<dbReference type="PROSITE" id="PS00083">
    <property type="entry name" value="INTRADIOL_DIOXYGENAS"/>
    <property type="match status" value="1"/>
</dbReference>
<dbReference type="RefSeq" id="WP_197529086.1">
    <property type="nucleotide sequence ID" value="NZ_CP036278.1"/>
</dbReference>
<dbReference type="InterPro" id="IPR000627">
    <property type="entry name" value="Intradiol_dOase_C"/>
</dbReference>
<name>A0A518AM01_9BACT</name>
<dbReference type="GO" id="GO:0018578">
    <property type="term" value="F:protocatechuate 3,4-dioxygenase activity"/>
    <property type="evidence" value="ECO:0007669"/>
    <property type="project" value="UniProtKB-EC"/>
</dbReference>
<dbReference type="Pfam" id="PF00775">
    <property type="entry name" value="Dioxygenase_C"/>
    <property type="match status" value="1"/>
</dbReference>
<dbReference type="KEGG" id="amuc:Pan181_19310"/>
<organism evidence="5 6">
    <name type="scientific">Aeoliella mucimassa</name>
    <dbReference type="NCBI Taxonomy" id="2527972"/>
    <lineage>
        <taxon>Bacteria</taxon>
        <taxon>Pseudomonadati</taxon>
        <taxon>Planctomycetota</taxon>
        <taxon>Planctomycetia</taxon>
        <taxon>Pirellulales</taxon>
        <taxon>Lacipirellulaceae</taxon>
        <taxon>Aeoliella</taxon>
    </lineage>
</organism>
<dbReference type="InterPro" id="IPR039387">
    <property type="entry name" value="3_4-PCD"/>
</dbReference>
<dbReference type="Proteomes" id="UP000315750">
    <property type="component" value="Chromosome"/>
</dbReference>
<dbReference type="SUPFAM" id="SSF49482">
    <property type="entry name" value="Aromatic compound dioxygenase"/>
    <property type="match status" value="1"/>
</dbReference>
<keyword evidence="2 5" id="KW-0223">Dioxygenase</keyword>
<dbReference type="Gene3D" id="2.60.130.10">
    <property type="entry name" value="Aromatic compound dioxygenase"/>
    <property type="match status" value="1"/>
</dbReference>
<dbReference type="PANTHER" id="PTHR33711:SF9">
    <property type="entry name" value="PROTOCATECHUATE 3,4-DIOXYGENASE ALPHA CHAIN"/>
    <property type="match status" value="1"/>
</dbReference>